<keyword evidence="1" id="KW-1133">Transmembrane helix</keyword>
<reference evidence="3" key="1">
    <citation type="submission" date="2017-04" db="EMBL/GenBank/DDBJ databases">
        <authorList>
            <person name="Varghese N."/>
            <person name="Submissions S."/>
        </authorList>
    </citation>
    <scope>NUCLEOTIDE SEQUENCE [LARGE SCALE GENOMIC DNA]</scope>
    <source>
        <strain evidence="3">RKEM611</strain>
    </source>
</reference>
<protein>
    <submittedName>
        <fullName evidence="2">Uncharacterized protein</fullName>
    </submittedName>
</protein>
<name>A0A1Y6C1V9_9BACT</name>
<accession>A0A1Y6C1V9</accession>
<dbReference type="EMBL" id="FWZT01000010">
    <property type="protein sequence ID" value="SMF32247.1"/>
    <property type="molecule type" value="Genomic_DNA"/>
</dbReference>
<dbReference type="STRING" id="1513793.SAMN06296036_11016"/>
<gene>
    <name evidence="2" type="ORF">SAMN06296036_11016</name>
</gene>
<sequence>MKAKRIYWLIEARHMNEQHEAKIKLLKNNHIVPIILHDFDSLFEQYNHRRTSVVIIGDEFNDNDLYSGFQHILDQPELAGTRFIVSLSRSDNDLVHKAVQLGFRDILPLDLQDKAWLQRFDFASSGTGATFAQPVPQMTLRNICAVNIPARMVWIGADHIRLETRMKIDPGSKFKLMGGLAEYLGTKWLTLTVVEHQRTNLRYRFSDAYICHWSLPEALKTKRKDLLEGLFYQKTKVPHKAYVAISTYDIRNQLISRLKSPQIDINVALHKNSMAEEPRFLNPDIVFIEEKLTKGANKELFNTMMKHIRDDAPIYIVGRNIDQTYYSYWEEQRQQEFIYMTRFTQNFSAIVHRKLEKLNHDSETATTFYIRKDHALSFAEINLSARLVKIHPESVELAVPYEISNYGILGIESPLLRKVLSRAIYAKVTAAFHHDDPDIRNFPYRVHGYLSDLLNQDRVALAEHVVRLFGEHMKRQVENLKVAPLKFEEQRTPAPQAEDSDIIISPPTDVPEEVSLKEDDVPILYRPKPKDTRSGYQKFVDGFKKYGRDLRVLAIAILILLAFYAFVFYARPPVTEQGRVYSEQLLKFQQRFQQDR</sequence>
<evidence type="ECO:0000313" key="3">
    <source>
        <dbReference type="Proteomes" id="UP000192907"/>
    </source>
</evidence>
<dbReference type="RefSeq" id="WP_132320671.1">
    <property type="nucleotide sequence ID" value="NZ_FWZT01000010.1"/>
</dbReference>
<evidence type="ECO:0000256" key="1">
    <source>
        <dbReference type="SAM" id="Phobius"/>
    </source>
</evidence>
<evidence type="ECO:0000313" key="2">
    <source>
        <dbReference type="EMBL" id="SMF32247.1"/>
    </source>
</evidence>
<proteinExistence type="predicted"/>
<dbReference type="Proteomes" id="UP000192907">
    <property type="component" value="Unassembled WGS sequence"/>
</dbReference>
<dbReference type="OrthoDB" id="5312506at2"/>
<feature type="transmembrane region" description="Helical" evidence="1">
    <location>
        <begin position="552"/>
        <end position="570"/>
    </location>
</feature>
<keyword evidence="3" id="KW-1185">Reference proteome</keyword>
<organism evidence="2 3">
    <name type="scientific">Pseudobacteriovorax antillogorgiicola</name>
    <dbReference type="NCBI Taxonomy" id="1513793"/>
    <lineage>
        <taxon>Bacteria</taxon>
        <taxon>Pseudomonadati</taxon>
        <taxon>Bdellovibrionota</taxon>
        <taxon>Oligoflexia</taxon>
        <taxon>Oligoflexales</taxon>
        <taxon>Pseudobacteriovoracaceae</taxon>
        <taxon>Pseudobacteriovorax</taxon>
    </lineage>
</organism>
<dbReference type="AlphaFoldDB" id="A0A1Y6C1V9"/>
<keyword evidence="1" id="KW-0812">Transmembrane</keyword>
<keyword evidence="1" id="KW-0472">Membrane</keyword>